<feature type="region of interest" description="Disordered" evidence="1">
    <location>
        <begin position="536"/>
        <end position="569"/>
    </location>
</feature>
<protein>
    <recommendedName>
        <fullName evidence="2">DUF2415 domain-containing protein</fullName>
    </recommendedName>
</protein>
<dbReference type="OrthoDB" id="418169at2759"/>
<feature type="domain" description="DUF2415" evidence="2">
    <location>
        <begin position="291"/>
        <end position="330"/>
    </location>
</feature>
<name>A0A2D3V843_9PEZI</name>
<dbReference type="Proteomes" id="UP000225277">
    <property type="component" value="Unassembled WGS sequence"/>
</dbReference>
<dbReference type="RefSeq" id="XP_023624550.1">
    <property type="nucleotide sequence ID" value="XM_023768782.1"/>
</dbReference>
<dbReference type="EMBL" id="FJUY01000004">
    <property type="protein sequence ID" value="CZT17659.1"/>
    <property type="molecule type" value="Genomic_DNA"/>
</dbReference>
<dbReference type="Gene3D" id="2.130.10.10">
    <property type="entry name" value="YVTN repeat-like/Quinoprotein amine dehydrogenase"/>
    <property type="match status" value="1"/>
</dbReference>
<evidence type="ECO:0000313" key="3">
    <source>
        <dbReference type="EMBL" id="CZT17659.1"/>
    </source>
</evidence>
<proteinExistence type="predicted"/>
<dbReference type="InterPro" id="IPR015943">
    <property type="entry name" value="WD40/YVTN_repeat-like_dom_sf"/>
</dbReference>
<feature type="region of interest" description="Disordered" evidence="1">
    <location>
        <begin position="629"/>
        <end position="663"/>
    </location>
</feature>
<dbReference type="SUPFAM" id="SSF50978">
    <property type="entry name" value="WD40 repeat-like"/>
    <property type="match status" value="1"/>
</dbReference>
<evidence type="ECO:0000259" key="2">
    <source>
        <dbReference type="Pfam" id="PF10313"/>
    </source>
</evidence>
<dbReference type="STRING" id="112498.A0A2D3V843"/>
<dbReference type="InterPro" id="IPR036322">
    <property type="entry name" value="WD40_repeat_dom_sf"/>
</dbReference>
<dbReference type="Pfam" id="PF10313">
    <property type="entry name" value="DUF2415"/>
    <property type="match status" value="1"/>
</dbReference>
<gene>
    <name evidence="3" type="ORF">RCC_03496</name>
</gene>
<reference evidence="3 4" key="1">
    <citation type="submission" date="2016-03" db="EMBL/GenBank/DDBJ databases">
        <authorList>
            <person name="Ploux O."/>
        </authorList>
    </citation>
    <scope>NUCLEOTIDE SEQUENCE [LARGE SCALE GENOMIC DNA]</scope>
    <source>
        <strain evidence="3 4">URUG2</strain>
    </source>
</reference>
<sequence>MAVDPDPIPNPETHNLAHANKRFYRVKIPVSHWQLRHYISTTQKSLYYASGKQVYHLNTETHRRTHLATLPFDARCTASAHGWVCVGGEEEGHFATIQLHSNPARAPTVKIERIGEEIVNSISIHRLQDEEAHLDDIVAILTNNDQTVRIYSLPAGQETRVKDLPFAINHATLSPDGKMLVAVGDFNQAYFFTREILEKTPQIPKPHNRLGAKDVDWVLTNVVSLHVSESTMGYFTTAWSPNGRLVAVGSEGGYITVLDRDLLERRDVEDDDAVVAVVAGSRADVPSPYPGAIRSMVFSPEPWDLLVWAEDQGRVCIGDLRTGLKERQVIQLEPEDEALERLVVEDVTSEGRENEVVVARLDDLEEELLRRYEQGNTTTGEHAPTSSVNFATEYIETRRRQRAARQELALRQDQRNELRGLLDTDSQGLTTREHQILETLRTSRQREEARASGGPSSINYPTAELFGSAPRPNRQAPPSSTATSSNPRPVNELLQEALPTLARASSLRPVATTTTAEAEVDTLPPIQFSVVRAASNLPRATEGSSSTARSRLPRIQQATTPAAADDDDENPWRTIEEHMMDSAAPAGRGPLFEGAARAPAIPATTADEEASQRASSRELRIRERWRTMPSRGGVNGATSMATSTRRPTAAAASSSETETSQRQAREAILLAASLAEARENRLQRAESLIARNPPVATGGREPLDVIGERYDALFRASLRTGGFGFGGGMGRDGGVRTAGLAISEDGGRVWCACERGIFEVRVRLRGRMSWGATEMR</sequence>
<organism evidence="3 4">
    <name type="scientific">Ramularia collo-cygni</name>
    <dbReference type="NCBI Taxonomy" id="112498"/>
    <lineage>
        <taxon>Eukaryota</taxon>
        <taxon>Fungi</taxon>
        <taxon>Dikarya</taxon>
        <taxon>Ascomycota</taxon>
        <taxon>Pezizomycotina</taxon>
        <taxon>Dothideomycetes</taxon>
        <taxon>Dothideomycetidae</taxon>
        <taxon>Mycosphaerellales</taxon>
        <taxon>Mycosphaerellaceae</taxon>
        <taxon>Ramularia</taxon>
    </lineage>
</organism>
<accession>A0A2D3V843</accession>
<dbReference type="AlphaFoldDB" id="A0A2D3V843"/>
<dbReference type="GeneID" id="35598697"/>
<dbReference type="PANTHER" id="PTHR43991:SF9">
    <property type="entry name" value="DUF2415 DOMAIN-CONTAINING PROTEIN"/>
    <property type="match status" value="1"/>
</dbReference>
<keyword evidence="4" id="KW-1185">Reference proteome</keyword>
<evidence type="ECO:0000256" key="1">
    <source>
        <dbReference type="SAM" id="MobiDB-lite"/>
    </source>
</evidence>
<evidence type="ECO:0000313" key="4">
    <source>
        <dbReference type="Proteomes" id="UP000225277"/>
    </source>
</evidence>
<feature type="region of interest" description="Disordered" evidence="1">
    <location>
        <begin position="419"/>
        <end position="489"/>
    </location>
</feature>
<dbReference type="InterPro" id="IPR019417">
    <property type="entry name" value="DUF2415"/>
</dbReference>
<feature type="compositionally biased region" description="Low complexity" evidence="1">
    <location>
        <begin position="476"/>
        <end position="485"/>
    </location>
</feature>
<dbReference type="PANTHER" id="PTHR43991">
    <property type="entry name" value="WD REPEAT PROTEIN (AFU_ORTHOLOGUE AFUA_8G05640)-RELATED"/>
    <property type="match status" value="1"/>
</dbReference>
<feature type="compositionally biased region" description="Low complexity" evidence="1">
    <location>
        <begin position="637"/>
        <end position="663"/>
    </location>
</feature>